<dbReference type="EMBL" id="CADEAL010003334">
    <property type="protein sequence ID" value="CAB1444273.1"/>
    <property type="molecule type" value="Genomic_DNA"/>
</dbReference>
<dbReference type="SUPFAM" id="SSF52540">
    <property type="entry name" value="P-loop containing nucleoside triphosphate hydrolases"/>
    <property type="match status" value="1"/>
</dbReference>
<sequence>MSSSSRTPSQAQFGCNRSLSRSWMRPTLNRQKMPATGSEFLGWRKDLQMTRTEKGQILGIFGTHLPPDMLPLAVKDKQIKAVYVWRNPKDVLVSLYHFAQSWVLLETPKSFEEFFQQFLDGKVYMGSWFDHVSEYSAAQNQLNIHFVQYENLLKDLRGEVVKICSFLGQDLTDEAIDRVVESSTFKNMKTNPNANYKEFIEKDRYKKETMRKGVAGDWKNHLTVAQNQRFDEVLKEKMKTLPLTCIWEMGQ</sequence>
<evidence type="ECO:0000256" key="2">
    <source>
        <dbReference type="ARBA" id="ARBA00022679"/>
    </source>
</evidence>
<dbReference type="InterPro" id="IPR027417">
    <property type="entry name" value="P-loop_NTPase"/>
</dbReference>
<keyword evidence="6" id="KW-1185">Reference proteome</keyword>
<dbReference type="GO" id="GO:0008146">
    <property type="term" value="F:sulfotransferase activity"/>
    <property type="evidence" value="ECO:0007669"/>
    <property type="project" value="InterPro"/>
</dbReference>
<comment type="similarity">
    <text evidence="1 3">Belongs to the sulfotransferase 1 family.</text>
</comment>
<keyword evidence="2 3" id="KW-0808">Transferase</keyword>
<reference evidence="5" key="1">
    <citation type="submission" date="2020-03" db="EMBL/GenBank/DDBJ databases">
        <authorList>
            <person name="Weist P."/>
        </authorList>
    </citation>
    <scope>NUCLEOTIDE SEQUENCE</scope>
</reference>
<gene>
    <name evidence="5" type="ORF">PLEPLA_LOCUS31989</name>
</gene>
<dbReference type="EC" id="2.8.2.-" evidence="3"/>
<evidence type="ECO:0000313" key="6">
    <source>
        <dbReference type="Proteomes" id="UP001153269"/>
    </source>
</evidence>
<comment type="caution">
    <text evidence="5">The sequence shown here is derived from an EMBL/GenBank/DDBJ whole genome shotgun (WGS) entry which is preliminary data.</text>
</comment>
<feature type="domain" description="Sulfotransferase" evidence="4">
    <location>
        <begin position="48"/>
        <end position="241"/>
    </location>
</feature>
<dbReference type="AlphaFoldDB" id="A0A9N7V7I0"/>
<proteinExistence type="inferred from homology"/>
<dbReference type="Proteomes" id="UP001153269">
    <property type="component" value="Unassembled WGS sequence"/>
</dbReference>
<protein>
    <recommendedName>
        <fullName evidence="3">Sulfotransferase</fullName>
        <ecNumber evidence="3">2.8.2.-</ecNumber>
    </recommendedName>
</protein>
<accession>A0A9N7V7I0</accession>
<organism evidence="5 6">
    <name type="scientific">Pleuronectes platessa</name>
    <name type="common">European plaice</name>
    <dbReference type="NCBI Taxonomy" id="8262"/>
    <lineage>
        <taxon>Eukaryota</taxon>
        <taxon>Metazoa</taxon>
        <taxon>Chordata</taxon>
        <taxon>Craniata</taxon>
        <taxon>Vertebrata</taxon>
        <taxon>Euteleostomi</taxon>
        <taxon>Actinopterygii</taxon>
        <taxon>Neopterygii</taxon>
        <taxon>Teleostei</taxon>
        <taxon>Neoteleostei</taxon>
        <taxon>Acanthomorphata</taxon>
        <taxon>Carangaria</taxon>
        <taxon>Pleuronectiformes</taxon>
        <taxon>Pleuronectoidei</taxon>
        <taxon>Pleuronectidae</taxon>
        <taxon>Pleuronectes</taxon>
    </lineage>
</organism>
<evidence type="ECO:0000259" key="4">
    <source>
        <dbReference type="Pfam" id="PF00685"/>
    </source>
</evidence>
<evidence type="ECO:0000313" key="5">
    <source>
        <dbReference type="EMBL" id="CAB1444273.1"/>
    </source>
</evidence>
<dbReference type="Pfam" id="PF00685">
    <property type="entry name" value="Sulfotransfer_1"/>
    <property type="match status" value="1"/>
</dbReference>
<evidence type="ECO:0000256" key="3">
    <source>
        <dbReference type="RuleBase" id="RU361155"/>
    </source>
</evidence>
<dbReference type="PANTHER" id="PTHR11783">
    <property type="entry name" value="SULFOTRANSFERASE SULT"/>
    <property type="match status" value="1"/>
</dbReference>
<name>A0A9N7V7I0_PLEPL</name>
<dbReference type="InterPro" id="IPR000863">
    <property type="entry name" value="Sulfotransferase_dom"/>
</dbReference>
<evidence type="ECO:0000256" key="1">
    <source>
        <dbReference type="ARBA" id="ARBA00005771"/>
    </source>
</evidence>
<dbReference type="Gene3D" id="3.40.50.300">
    <property type="entry name" value="P-loop containing nucleotide triphosphate hydrolases"/>
    <property type="match status" value="1"/>
</dbReference>